<comment type="caution">
    <text evidence="7">The sequence shown here is derived from an EMBL/GenBank/DDBJ whole genome shotgun (WGS) entry which is preliminary data.</text>
</comment>
<evidence type="ECO:0000256" key="2">
    <source>
        <dbReference type="ARBA" id="ARBA00022448"/>
    </source>
</evidence>
<keyword evidence="8" id="KW-1185">Reference proteome</keyword>
<evidence type="ECO:0000256" key="6">
    <source>
        <dbReference type="SAM" id="Phobius"/>
    </source>
</evidence>
<keyword evidence="4 6" id="KW-1133">Transmembrane helix</keyword>
<gene>
    <name evidence="7" type="ORF">OJ962_01805</name>
</gene>
<evidence type="ECO:0000256" key="1">
    <source>
        <dbReference type="ARBA" id="ARBA00004141"/>
    </source>
</evidence>
<feature type="transmembrane region" description="Helical" evidence="6">
    <location>
        <begin position="26"/>
        <end position="48"/>
    </location>
</feature>
<dbReference type="PIRSF" id="PIRSF006060">
    <property type="entry name" value="AA_transporter"/>
    <property type="match status" value="1"/>
</dbReference>
<feature type="transmembrane region" description="Helical" evidence="6">
    <location>
        <begin position="296"/>
        <end position="323"/>
    </location>
</feature>
<dbReference type="PANTHER" id="PTHR45649:SF26">
    <property type="entry name" value="OS04G0435100 PROTEIN"/>
    <property type="match status" value="1"/>
</dbReference>
<accession>A0ABT4RCI3</accession>
<name>A0ABT4RCI3_9ACTN</name>
<evidence type="ECO:0000313" key="8">
    <source>
        <dbReference type="Proteomes" id="UP001147700"/>
    </source>
</evidence>
<feature type="transmembrane region" description="Helical" evidence="6">
    <location>
        <begin position="247"/>
        <end position="265"/>
    </location>
</feature>
<feature type="transmembrane region" description="Helical" evidence="6">
    <location>
        <begin position="445"/>
        <end position="465"/>
    </location>
</feature>
<keyword evidence="5 6" id="KW-0472">Membrane</keyword>
<protein>
    <submittedName>
        <fullName evidence="7">Amino acid permease</fullName>
    </submittedName>
</protein>
<feature type="transmembrane region" description="Helical" evidence="6">
    <location>
        <begin position="54"/>
        <end position="76"/>
    </location>
</feature>
<evidence type="ECO:0000256" key="5">
    <source>
        <dbReference type="ARBA" id="ARBA00023136"/>
    </source>
</evidence>
<feature type="transmembrane region" description="Helical" evidence="6">
    <location>
        <begin position="162"/>
        <end position="183"/>
    </location>
</feature>
<dbReference type="Gene3D" id="1.20.1740.10">
    <property type="entry name" value="Amino acid/polyamine transporter I"/>
    <property type="match status" value="1"/>
</dbReference>
<sequence>MDDAARLKELGYESRFERRMGLWENFALGFTYLSPVVGIYSVFALGFVAGGPPMIWSIVIAGIGQLLVALVFAEIVAQFPVAGGIYPWARRLIGRRWAWLTGWIYGWALIATVASVSTGAVVFVGSLFGFTPTRTTTVLIAAALMVLCLLINLSGTKTLGRVAMAGFVAELIGALAVGLWLLLFERQHDFSVFFDSLGTEGDGSYLGAFLAASLLGLYLFYGFEACGDVAEEVPDPGRTIPKAMRRTIYVGGAAALLITAALILAQPNFSAIISGENADPVGSVFSDVFGSVGSKIITIVVLISFVSCILSLQAAASRLIYSYARDRMIVASDALSRFSPERHVPPVALTVACLTPAAVVAIAEIVSESALLKVISFASCGIYIAFQMVVLAALIARSRGWNPSGKFTLGRYGFPVNVAALVYGVAGALNLAWPRGGDEVAWYDNWIVVLGCGIVATVGVAYMLLARPYERSDAPYGDATTMRATP</sequence>
<feature type="transmembrane region" description="Helical" evidence="6">
    <location>
        <begin position="375"/>
        <end position="396"/>
    </location>
</feature>
<evidence type="ECO:0000313" key="7">
    <source>
        <dbReference type="EMBL" id="MDA0136216.1"/>
    </source>
</evidence>
<keyword evidence="3 6" id="KW-0812">Transmembrane</keyword>
<evidence type="ECO:0000256" key="3">
    <source>
        <dbReference type="ARBA" id="ARBA00022692"/>
    </source>
</evidence>
<feature type="transmembrane region" description="Helical" evidence="6">
    <location>
        <begin position="344"/>
        <end position="363"/>
    </location>
</feature>
<feature type="transmembrane region" description="Helical" evidence="6">
    <location>
        <begin position="416"/>
        <end position="433"/>
    </location>
</feature>
<organism evidence="7 8">
    <name type="scientific">Solirubrobacter deserti</name>
    <dbReference type="NCBI Taxonomy" id="2282478"/>
    <lineage>
        <taxon>Bacteria</taxon>
        <taxon>Bacillati</taxon>
        <taxon>Actinomycetota</taxon>
        <taxon>Thermoleophilia</taxon>
        <taxon>Solirubrobacterales</taxon>
        <taxon>Solirubrobacteraceae</taxon>
        <taxon>Solirubrobacter</taxon>
    </lineage>
</organism>
<comment type="subcellular location">
    <subcellularLocation>
        <location evidence="1">Membrane</location>
        <topology evidence="1">Multi-pass membrane protein</topology>
    </subcellularLocation>
</comment>
<keyword evidence="2" id="KW-0813">Transport</keyword>
<feature type="transmembrane region" description="Helical" evidence="6">
    <location>
        <begin position="203"/>
        <end position="221"/>
    </location>
</feature>
<proteinExistence type="predicted"/>
<dbReference type="Pfam" id="PF13520">
    <property type="entry name" value="AA_permease_2"/>
    <property type="match status" value="1"/>
</dbReference>
<feature type="transmembrane region" description="Helical" evidence="6">
    <location>
        <begin position="136"/>
        <end position="155"/>
    </location>
</feature>
<dbReference type="PANTHER" id="PTHR45649">
    <property type="entry name" value="AMINO-ACID PERMEASE BAT1"/>
    <property type="match status" value="1"/>
</dbReference>
<feature type="transmembrane region" description="Helical" evidence="6">
    <location>
        <begin position="97"/>
        <end position="130"/>
    </location>
</feature>
<evidence type="ECO:0000256" key="4">
    <source>
        <dbReference type="ARBA" id="ARBA00022989"/>
    </source>
</evidence>
<dbReference type="EMBL" id="JAPCID010000002">
    <property type="protein sequence ID" value="MDA0136216.1"/>
    <property type="molecule type" value="Genomic_DNA"/>
</dbReference>
<reference evidence="7" key="1">
    <citation type="submission" date="2022-10" db="EMBL/GenBank/DDBJ databases">
        <title>The WGS of Solirubrobacter sp. CPCC 204708.</title>
        <authorList>
            <person name="Jiang Z."/>
        </authorList>
    </citation>
    <scope>NUCLEOTIDE SEQUENCE</scope>
    <source>
        <strain evidence="7">CPCC 204708</strain>
    </source>
</reference>
<dbReference type="Proteomes" id="UP001147700">
    <property type="component" value="Unassembled WGS sequence"/>
</dbReference>
<dbReference type="RefSeq" id="WP_202953147.1">
    <property type="nucleotide sequence ID" value="NZ_JAPCID010000002.1"/>
</dbReference>
<dbReference type="InterPro" id="IPR002293">
    <property type="entry name" value="AA/rel_permease1"/>
</dbReference>